<dbReference type="AlphaFoldDB" id="A0A2T7C1W2"/>
<keyword evidence="2" id="KW-1185">Reference proteome</keyword>
<dbReference type="EMBL" id="CM009757">
    <property type="protein sequence ID" value="PUZ37342.1"/>
    <property type="molecule type" value="Genomic_DNA"/>
</dbReference>
<gene>
    <name evidence="1" type="ORF">GQ55_9G111800</name>
</gene>
<dbReference type="Gramene" id="PUZ37342">
    <property type="protein sequence ID" value="PUZ37342"/>
    <property type="gene ID" value="GQ55_9G111800"/>
</dbReference>
<sequence length="92" mass="10000">MPLSRDSRRGPGFLLYAYGHGGLRDAGGGAPPHLQGSWLVAIEVSWVQRVTGAGHGVPELLMPSTQLQIGIVVNLDIKSSMGRHQFVCEMFW</sequence>
<accession>A0A2T7C1W2</accession>
<proteinExistence type="predicted"/>
<reference evidence="1 2" key="1">
    <citation type="submission" date="2018-04" db="EMBL/GenBank/DDBJ databases">
        <title>WGS assembly of Panicum hallii var. hallii HAL2.</title>
        <authorList>
            <person name="Lovell J."/>
            <person name="Jenkins J."/>
            <person name="Lowry D."/>
            <person name="Mamidi S."/>
            <person name="Sreedasyam A."/>
            <person name="Weng X."/>
            <person name="Barry K."/>
            <person name="Bonette J."/>
            <person name="Campitelli B."/>
            <person name="Daum C."/>
            <person name="Gordon S."/>
            <person name="Gould B."/>
            <person name="Lipzen A."/>
            <person name="MacQueen A."/>
            <person name="Palacio-Mejia J."/>
            <person name="Plott C."/>
            <person name="Shakirov E."/>
            <person name="Shu S."/>
            <person name="Yoshinaga Y."/>
            <person name="Zane M."/>
            <person name="Rokhsar D."/>
            <person name="Grimwood J."/>
            <person name="Schmutz J."/>
            <person name="Juenger T."/>
        </authorList>
    </citation>
    <scope>NUCLEOTIDE SEQUENCE [LARGE SCALE GENOMIC DNA]</scope>
    <source>
        <strain evidence="2">cv. HAL2</strain>
    </source>
</reference>
<protein>
    <submittedName>
        <fullName evidence="1">Uncharacterized protein</fullName>
    </submittedName>
</protein>
<organism evidence="1 2">
    <name type="scientific">Panicum hallii var. hallii</name>
    <dbReference type="NCBI Taxonomy" id="1504633"/>
    <lineage>
        <taxon>Eukaryota</taxon>
        <taxon>Viridiplantae</taxon>
        <taxon>Streptophyta</taxon>
        <taxon>Embryophyta</taxon>
        <taxon>Tracheophyta</taxon>
        <taxon>Spermatophyta</taxon>
        <taxon>Magnoliopsida</taxon>
        <taxon>Liliopsida</taxon>
        <taxon>Poales</taxon>
        <taxon>Poaceae</taxon>
        <taxon>PACMAD clade</taxon>
        <taxon>Panicoideae</taxon>
        <taxon>Panicodae</taxon>
        <taxon>Paniceae</taxon>
        <taxon>Panicinae</taxon>
        <taxon>Panicum</taxon>
        <taxon>Panicum sect. Panicum</taxon>
    </lineage>
</organism>
<evidence type="ECO:0000313" key="1">
    <source>
        <dbReference type="EMBL" id="PUZ37342.1"/>
    </source>
</evidence>
<evidence type="ECO:0000313" key="2">
    <source>
        <dbReference type="Proteomes" id="UP000244336"/>
    </source>
</evidence>
<name>A0A2T7C1W2_9POAL</name>
<dbReference type="OrthoDB" id="10541986at2759"/>
<dbReference type="Proteomes" id="UP000244336">
    <property type="component" value="Chromosome 9"/>
</dbReference>